<reference evidence="3 4" key="1">
    <citation type="journal article" date="2021" name="Elife">
        <title>Chloroplast acquisition without the gene transfer in kleptoplastic sea slugs, Plakobranchus ocellatus.</title>
        <authorList>
            <person name="Maeda T."/>
            <person name="Takahashi S."/>
            <person name="Yoshida T."/>
            <person name="Shimamura S."/>
            <person name="Takaki Y."/>
            <person name="Nagai Y."/>
            <person name="Toyoda A."/>
            <person name="Suzuki Y."/>
            <person name="Arimoto A."/>
            <person name="Ishii H."/>
            <person name="Satoh N."/>
            <person name="Nishiyama T."/>
            <person name="Hasebe M."/>
            <person name="Maruyama T."/>
            <person name="Minagawa J."/>
            <person name="Obokata J."/>
            <person name="Shigenobu S."/>
        </authorList>
    </citation>
    <scope>NUCLEOTIDE SEQUENCE [LARGE SCALE GENOMIC DNA]</scope>
</reference>
<dbReference type="AlphaFoldDB" id="A0AAV4J7K1"/>
<proteinExistence type="predicted"/>
<dbReference type="Proteomes" id="UP000762676">
    <property type="component" value="Unassembled WGS sequence"/>
</dbReference>
<dbReference type="EMBL" id="BMAT01009989">
    <property type="protein sequence ID" value="GFS17968.1"/>
    <property type="molecule type" value="Genomic_DNA"/>
</dbReference>
<protein>
    <submittedName>
        <fullName evidence="3">Uncharacterized protein</fullName>
    </submittedName>
</protein>
<keyword evidence="4" id="KW-1185">Reference proteome</keyword>
<feature type="chain" id="PRO_5043495358" evidence="2">
    <location>
        <begin position="30"/>
        <end position="114"/>
    </location>
</feature>
<name>A0AAV4J7K1_9GAST</name>
<sequence>MARTTSVLAVRELVAALLLLCQLVPLAAGSRDHVNFSAEHFFMPSILNQPLELDRGETANLDESVASSERKRPWPTPVFDIGSSIGTTMALATSSEDGQHDGLDTTGKQRKRLW</sequence>
<keyword evidence="2" id="KW-0732">Signal</keyword>
<evidence type="ECO:0000313" key="3">
    <source>
        <dbReference type="EMBL" id="GFS17968.1"/>
    </source>
</evidence>
<accession>A0AAV4J7K1</accession>
<organism evidence="3 4">
    <name type="scientific">Elysia marginata</name>
    <dbReference type="NCBI Taxonomy" id="1093978"/>
    <lineage>
        <taxon>Eukaryota</taxon>
        <taxon>Metazoa</taxon>
        <taxon>Spiralia</taxon>
        <taxon>Lophotrochozoa</taxon>
        <taxon>Mollusca</taxon>
        <taxon>Gastropoda</taxon>
        <taxon>Heterobranchia</taxon>
        <taxon>Euthyneura</taxon>
        <taxon>Panpulmonata</taxon>
        <taxon>Sacoglossa</taxon>
        <taxon>Placobranchoidea</taxon>
        <taxon>Plakobranchidae</taxon>
        <taxon>Elysia</taxon>
    </lineage>
</organism>
<feature type="region of interest" description="Disordered" evidence="1">
    <location>
        <begin position="92"/>
        <end position="114"/>
    </location>
</feature>
<gene>
    <name evidence="3" type="ORF">ElyMa_004995700</name>
</gene>
<evidence type="ECO:0000256" key="2">
    <source>
        <dbReference type="SAM" id="SignalP"/>
    </source>
</evidence>
<comment type="caution">
    <text evidence="3">The sequence shown here is derived from an EMBL/GenBank/DDBJ whole genome shotgun (WGS) entry which is preliminary data.</text>
</comment>
<feature type="signal peptide" evidence="2">
    <location>
        <begin position="1"/>
        <end position="29"/>
    </location>
</feature>
<evidence type="ECO:0000256" key="1">
    <source>
        <dbReference type="SAM" id="MobiDB-lite"/>
    </source>
</evidence>
<evidence type="ECO:0000313" key="4">
    <source>
        <dbReference type="Proteomes" id="UP000762676"/>
    </source>
</evidence>